<name>A0ABT4TGD1_9ACTN</name>
<dbReference type="RefSeq" id="WP_270676246.1">
    <property type="nucleotide sequence ID" value="NZ_JAQFWP010000005.1"/>
</dbReference>
<keyword evidence="2" id="KW-1185">Reference proteome</keyword>
<organism evidence="1 2">
    <name type="scientific">Nocardiopsis suaedae</name>
    <dbReference type="NCBI Taxonomy" id="3018444"/>
    <lineage>
        <taxon>Bacteria</taxon>
        <taxon>Bacillati</taxon>
        <taxon>Actinomycetota</taxon>
        <taxon>Actinomycetes</taxon>
        <taxon>Streptosporangiales</taxon>
        <taxon>Nocardiopsidaceae</taxon>
        <taxon>Nocardiopsis</taxon>
    </lineage>
</organism>
<protein>
    <recommendedName>
        <fullName evidence="3">DUF1795 domain-containing protein</fullName>
    </recommendedName>
</protein>
<proteinExistence type="predicted"/>
<dbReference type="EMBL" id="JAQFWP010000005">
    <property type="protein sequence ID" value="MDA2803768.1"/>
    <property type="molecule type" value="Genomic_DNA"/>
</dbReference>
<evidence type="ECO:0008006" key="3">
    <source>
        <dbReference type="Google" id="ProtNLM"/>
    </source>
</evidence>
<sequence length="220" mass="24349">MAYQFAEPQLPDEAQIGFDIQIPEEWNQYDLSSDGIAGLRKALLEAASSDPRQAETVDELFQNVAQIAHSARSSGLLSAAGTFERYEDGFFMATVCVLAFKEPPGQELDPIKLLDHVHPPSATKAEGTWLRKSLVELPESGADLCARMFGVADYKLDEEANQGIRSVLMHTAFRVPGLKTRVLVSCSSPNVEYQSEILELFDAITATSWFWKRLPDTAPQ</sequence>
<comment type="caution">
    <text evidence="1">The sequence shown here is derived from an EMBL/GenBank/DDBJ whole genome shotgun (WGS) entry which is preliminary data.</text>
</comment>
<dbReference type="Proteomes" id="UP001165685">
    <property type="component" value="Unassembled WGS sequence"/>
</dbReference>
<gene>
    <name evidence="1" type="ORF">O4U47_04530</name>
</gene>
<accession>A0ABT4TGD1</accession>
<evidence type="ECO:0000313" key="1">
    <source>
        <dbReference type="EMBL" id="MDA2803768.1"/>
    </source>
</evidence>
<reference evidence="1" key="1">
    <citation type="submission" date="2023-01" db="EMBL/GenBank/DDBJ databases">
        <title>Draft genome sequence of Nocardiopsis sp. LSu2-4 isolated from halophytes.</title>
        <authorList>
            <person name="Duangmal K."/>
            <person name="Chantavorakit T."/>
        </authorList>
    </citation>
    <scope>NUCLEOTIDE SEQUENCE</scope>
    <source>
        <strain evidence="1">LSu2-4</strain>
    </source>
</reference>
<evidence type="ECO:0000313" key="2">
    <source>
        <dbReference type="Proteomes" id="UP001165685"/>
    </source>
</evidence>